<dbReference type="GO" id="GO:0003746">
    <property type="term" value="F:translation elongation factor activity"/>
    <property type="evidence" value="ECO:0007669"/>
    <property type="project" value="UniProtKB-UniRule"/>
</dbReference>
<keyword evidence="3 4" id="KW-0648">Protein biosynthesis</keyword>
<comment type="similarity">
    <text evidence="1 4">Belongs to the EF-Ts family.</text>
</comment>
<keyword evidence="5" id="KW-0496">Mitochondrion</keyword>
<dbReference type="PANTHER" id="PTHR11741:SF0">
    <property type="entry name" value="ELONGATION FACTOR TS, MITOCHONDRIAL"/>
    <property type="match status" value="1"/>
</dbReference>
<reference evidence="7" key="1">
    <citation type="journal article" date="2014" name="Genome Biol. Evol.">
        <title>Serial gene losses and foreign DNA underlie size and sequence variation in the plastid genomes of diatoms.</title>
        <authorList>
            <person name="Ruck E.C."/>
            <person name="Nakov T."/>
            <person name="Jansen R.K."/>
            <person name="Theriot E.C."/>
            <person name="Alverson A.J."/>
        </authorList>
    </citation>
    <scope>NUCLEOTIDE SEQUENCE</scope>
    <source>
        <strain evidence="7">Utex FD354</strain>
    </source>
</reference>
<dbReference type="SUPFAM" id="SSF46934">
    <property type="entry name" value="UBA-like"/>
    <property type="match status" value="1"/>
</dbReference>
<dbReference type="PROSITE" id="PS01127">
    <property type="entry name" value="EF_TS_2"/>
    <property type="match status" value="1"/>
</dbReference>
<evidence type="ECO:0000256" key="5">
    <source>
        <dbReference type="HAMAP-Rule" id="MF_03135"/>
    </source>
</evidence>
<feature type="domain" description="Translation elongation factor EFTs/EF1B dimerisation" evidence="6">
    <location>
        <begin position="51"/>
        <end position="200"/>
    </location>
</feature>
<dbReference type="Pfam" id="PF00889">
    <property type="entry name" value="EF_TS"/>
    <property type="match status" value="1"/>
</dbReference>
<dbReference type="InterPro" id="IPR018101">
    <property type="entry name" value="Transl_elong_Ts_CS"/>
</dbReference>
<dbReference type="Gene3D" id="1.10.286.20">
    <property type="match status" value="1"/>
</dbReference>
<accession>A0A023JER1</accession>
<dbReference type="InterPro" id="IPR014039">
    <property type="entry name" value="Transl_elong_EFTs/EF1B_dimer"/>
</dbReference>
<dbReference type="HAMAP" id="MF_00050">
    <property type="entry name" value="EF_Ts"/>
    <property type="match status" value="1"/>
</dbReference>
<dbReference type="InterPro" id="IPR009060">
    <property type="entry name" value="UBA-like_sf"/>
</dbReference>
<comment type="subcellular location">
    <subcellularLocation>
        <location evidence="5">Mitochondrion</location>
    </subcellularLocation>
    <subcellularLocation>
        <location evidence="4">Plastid</location>
        <location evidence="4">Chloroplast</location>
    </subcellularLocation>
</comment>
<dbReference type="PANTHER" id="PTHR11741">
    <property type="entry name" value="ELONGATION FACTOR TS"/>
    <property type="match status" value="1"/>
</dbReference>
<dbReference type="GO" id="GO:0005739">
    <property type="term" value="C:mitochondrion"/>
    <property type="evidence" value="ECO:0007669"/>
    <property type="project" value="UniProtKB-SubCell"/>
</dbReference>
<dbReference type="GeneID" id="20465718"/>
<dbReference type="InterPro" id="IPR036402">
    <property type="entry name" value="EF-Ts_dimer_sf"/>
</dbReference>
<geneLocation type="chloroplast" evidence="7"/>
<keyword evidence="2 4" id="KW-0251">Elongation factor</keyword>
<dbReference type="SUPFAM" id="SSF54713">
    <property type="entry name" value="Elongation factor Ts (EF-Ts), dimerisation domain"/>
    <property type="match status" value="1"/>
</dbReference>
<name>A0A023JER1_9STRA</name>
<dbReference type="InterPro" id="IPR001816">
    <property type="entry name" value="Transl_elong_EFTs/EF1B"/>
</dbReference>
<dbReference type="Gene3D" id="1.10.8.10">
    <property type="entry name" value="DNA helicase RuvA subunit, C-terminal domain"/>
    <property type="match status" value="1"/>
</dbReference>
<dbReference type="EMBL" id="KF733443">
    <property type="protein sequence ID" value="AHI51178.1"/>
    <property type="molecule type" value="Genomic_DNA"/>
</dbReference>
<dbReference type="RefSeq" id="YP_009059231.1">
    <property type="nucleotide sequence ID" value="NC_024928.1"/>
</dbReference>
<comment type="function">
    <text evidence="4">Associates with the EF-Tu.GDP complex and induces the exchange of GDP to GTP. It remains bound to the aminoacyl-tRNA.EF-Tu.GTP complex up to the GTP hydrolysis stage on the ribosome.</text>
</comment>
<dbReference type="NCBIfam" id="TIGR00116">
    <property type="entry name" value="tsf"/>
    <property type="match status" value="1"/>
</dbReference>
<keyword evidence="7" id="KW-0150">Chloroplast</keyword>
<sequence length="203" mass="23333">MKTEIDPKIVKKLREETGAGMMNCKKALAENDGNYEKAVESLKLKGMVTADKKANRNTNEGMIYSYIHTGNKLGIMVEVNCETDFVARRQEFNELAKNIAMQIASNPEIEVVSYSDISESIKQKLWNFESIKEDLQNKPEQIRNKIVEGRVEKSLKKQVLLEQEYIRDPNLTVNDYIKQVISILGENIRITRFVRFVLGETDK</sequence>
<dbReference type="AlphaFoldDB" id="A0A023JER1"/>
<dbReference type="GO" id="GO:0009507">
    <property type="term" value="C:chloroplast"/>
    <property type="evidence" value="ECO:0007669"/>
    <property type="project" value="UniProtKB-SubCell"/>
</dbReference>
<dbReference type="CDD" id="cd14275">
    <property type="entry name" value="UBA_EF-Ts"/>
    <property type="match status" value="1"/>
</dbReference>
<proteinExistence type="inferred from homology"/>
<evidence type="ECO:0000256" key="1">
    <source>
        <dbReference type="ARBA" id="ARBA00005532"/>
    </source>
</evidence>
<evidence type="ECO:0000256" key="2">
    <source>
        <dbReference type="ARBA" id="ARBA00022768"/>
    </source>
</evidence>
<dbReference type="Gene3D" id="3.30.479.20">
    <property type="entry name" value="Elongation factor Ts, dimerisation domain"/>
    <property type="match status" value="1"/>
</dbReference>
<gene>
    <name evidence="4 7" type="primary">tsf</name>
</gene>
<keyword evidence="7" id="KW-0934">Plastid</keyword>
<dbReference type="FunFam" id="1.10.8.10:FF:000001">
    <property type="entry name" value="Elongation factor Ts"/>
    <property type="match status" value="1"/>
</dbReference>
<evidence type="ECO:0000256" key="4">
    <source>
        <dbReference type="HAMAP-Rule" id="MF_00050"/>
    </source>
</evidence>
<evidence type="ECO:0000259" key="6">
    <source>
        <dbReference type="Pfam" id="PF00889"/>
    </source>
</evidence>
<evidence type="ECO:0000313" key="7">
    <source>
        <dbReference type="EMBL" id="AHI51178.1"/>
    </source>
</evidence>
<evidence type="ECO:0000256" key="3">
    <source>
        <dbReference type="ARBA" id="ARBA00022917"/>
    </source>
</evidence>
<organism evidence="7">
    <name type="scientific">Eunotia naegelii</name>
    <dbReference type="NCBI Taxonomy" id="1458866"/>
    <lineage>
        <taxon>Eukaryota</taxon>
        <taxon>Sar</taxon>
        <taxon>Stramenopiles</taxon>
        <taxon>Ochrophyta</taxon>
        <taxon>Bacillariophyta</taxon>
        <taxon>Bacillariophyceae</taxon>
        <taxon>Eunotiophycidae</taxon>
        <taxon>Eunotiales</taxon>
        <taxon>Eunotiaceae</taxon>
        <taxon>Eunotia</taxon>
    </lineage>
</organism>
<protein>
    <recommendedName>
        <fullName evidence="4 5">Multifunctional fusion protein</fullName>
    </recommendedName>
    <domain>
        <recommendedName>
            <fullName evidence="4">Elongation factor Ts, chloroplastic</fullName>
            <shortName evidence="4">EF-Ts</shortName>
        </recommendedName>
    </domain>
    <domain>
        <recommendedName>
            <fullName evidence="5">Elongation factor Ts, mitochondrial</fullName>
            <shortName evidence="5">EF-TsMt</shortName>
        </recommendedName>
    </domain>
</protein>
<dbReference type="PROSITE" id="PS01126">
    <property type="entry name" value="EF_TS_1"/>
    <property type="match status" value="1"/>
</dbReference>